<organism evidence="1 2">
    <name type="scientific">Hibiscus sabdariffa</name>
    <name type="common">roselle</name>
    <dbReference type="NCBI Taxonomy" id="183260"/>
    <lineage>
        <taxon>Eukaryota</taxon>
        <taxon>Viridiplantae</taxon>
        <taxon>Streptophyta</taxon>
        <taxon>Embryophyta</taxon>
        <taxon>Tracheophyta</taxon>
        <taxon>Spermatophyta</taxon>
        <taxon>Magnoliopsida</taxon>
        <taxon>eudicotyledons</taxon>
        <taxon>Gunneridae</taxon>
        <taxon>Pentapetalae</taxon>
        <taxon>rosids</taxon>
        <taxon>malvids</taxon>
        <taxon>Malvales</taxon>
        <taxon>Malvaceae</taxon>
        <taxon>Malvoideae</taxon>
        <taxon>Hibiscus</taxon>
    </lineage>
</organism>
<comment type="caution">
    <text evidence="1">The sequence shown here is derived from an EMBL/GenBank/DDBJ whole genome shotgun (WGS) entry which is preliminary data.</text>
</comment>
<reference evidence="1 2" key="1">
    <citation type="journal article" date="2024" name="G3 (Bethesda)">
        <title>Genome assembly of Hibiscus sabdariffa L. provides insights into metabolisms of medicinal natural products.</title>
        <authorList>
            <person name="Kim T."/>
        </authorList>
    </citation>
    <scope>NUCLEOTIDE SEQUENCE [LARGE SCALE GENOMIC DNA]</scope>
    <source>
        <strain evidence="1">TK-2024</strain>
        <tissue evidence="1">Old leaves</tissue>
    </source>
</reference>
<protein>
    <submittedName>
        <fullName evidence="1">Uncharacterized protein</fullName>
    </submittedName>
</protein>
<dbReference type="EMBL" id="JBBPBM010000001">
    <property type="protein sequence ID" value="KAK8600581.1"/>
    <property type="molecule type" value="Genomic_DNA"/>
</dbReference>
<dbReference type="Proteomes" id="UP001472677">
    <property type="component" value="Unassembled WGS sequence"/>
</dbReference>
<gene>
    <name evidence="1" type="ORF">V6N12_050434</name>
</gene>
<evidence type="ECO:0000313" key="2">
    <source>
        <dbReference type="Proteomes" id="UP001472677"/>
    </source>
</evidence>
<accession>A0ABR2GDA8</accession>
<keyword evidence="2" id="KW-1185">Reference proteome</keyword>
<evidence type="ECO:0000313" key="1">
    <source>
        <dbReference type="EMBL" id="KAK8600581.1"/>
    </source>
</evidence>
<sequence>MDFSLGNKKIRYVAHEWLFSSESKKKGNDSFVLSLADVDPQLIMEDESLVWTGNDVVIVLEYQSQNIPLRS</sequence>
<proteinExistence type="predicted"/>
<name>A0ABR2GDA8_9ROSI</name>